<protein>
    <submittedName>
        <fullName evidence="8">Anaphase promoting complex subunit 4 apc4</fullName>
    </submittedName>
</protein>
<sequence>MEIEIENIERKMEIISEKRIQFRAKLISTCPSMDLIAIVSEKNQIHIFRLNLSKIMTIDSNNFESSVTAISWSSNGKLICIGTNSGFVHFYNYEIEEITKSFKCHDSCVKSLFWDTISPIINEEVNSLKRFIPNIKDLYSTRWNNHRTKFKPKKELQIDSLTYLISIDTDGHLVLYPNGLFPLFHHKFENNISSISSNFSSQNNDVKKQEQFNNLLNENLYFSENVTNKNVQLSLKNLFSLKGGMYSFLKHFSKIKRLNSICQYSLTNCNNLFNEFKSSFLSSFDLLLENKISRNEKISSQNLQSVYSQLVIILSQGFHENENFKKTLLQSFLPGQVSKMKKSLNALLSDILTLLYDYCQHSNKLLSLHTEALLDVIHYSKNQNENDNDNGNGNGNENDFFYKTNLMNSFEENDFEEDFDFDNNEMGVLQEDSQEPIETTVGKISIKSLKFLLKAIRKSNAQIEKYIKEISKIRKSFFLFCDWIKSCSEILIIENKIQNKNENDGDENEEDEENLKIPNKETVLLKDSKELCHFFSQMILHEHKSTNVSNSQKCLKKINDIKNLIEQIELDLSKFVQEKIQRKDLLNLCVNGQDDNQNNFSKKSNKISFIEKKIGKNGSKKYLYTLQLLQQNESQQILIIKNLLDFQKNGNGKGNGNEKDEDKDEDEDENENENEIAIININQSFLCKEFQFYQKNNLLLLYHNKDQSEKKCYITLTPLEDFQFHPIENEYLKENTVNNINKIPVSELKIEKIIEIENFNNNFIFTKSDSRKTATLLIKDINKLMVIDLEGDDEEESDEDSEYDSEEDSEEDDDEEEEEEDDDDDDEEEEEEDDDDGDDQSESESN</sequence>
<dbReference type="PANTHER" id="PTHR13260">
    <property type="entry name" value="ANAPHASE PROMOTING COMPLEX SUBUNIT 4 APC4"/>
    <property type="match status" value="1"/>
</dbReference>
<gene>
    <name evidence="8" type="ORF">M0813_05987</name>
</gene>
<feature type="region of interest" description="Disordered" evidence="6">
    <location>
        <begin position="789"/>
        <end position="846"/>
    </location>
</feature>
<dbReference type="InterPro" id="IPR015943">
    <property type="entry name" value="WD40/YVTN_repeat-like_dom_sf"/>
</dbReference>
<dbReference type="Gene3D" id="2.130.10.10">
    <property type="entry name" value="YVTN repeat-like/Quinoprotein amine dehydrogenase"/>
    <property type="match status" value="1"/>
</dbReference>
<keyword evidence="4" id="KW-0131">Cell cycle</keyword>
<feature type="coiled-coil region" evidence="5">
    <location>
        <begin position="449"/>
        <end position="476"/>
    </location>
</feature>
<keyword evidence="3" id="KW-0833">Ubl conjugation pathway</keyword>
<organism evidence="8 9">
    <name type="scientific">Anaeramoeba flamelloides</name>
    <dbReference type="NCBI Taxonomy" id="1746091"/>
    <lineage>
        <taxon>Eukaryota</taxon>
        <taxon>Metamonada</taxon>
        <taxon>Anaeramoebidae</taxon>
        <taxon>Anaeramoeba</taxon>
    </lineage>
</organism>
<comment type="caution">
    <text evidence="8">The sequence shown here is derived from an EMBL/GenBank/DDBJ whole genome shotgun (WGS) entry which is preliminary data.</text>
</comment>
<accession>A0ABQ8XHU2</accession>
<dbReference type="PANTHER" id="PTHR13260:SF0">
    <property type="entry name" value="ANAPHASE-PROMOTING COMPLEX SUBUNIT 4"/>
    <property type="match status" value="1"/>
</dbReference>
<proteinExistence type="predicted"/>
<dbReference type="InterPro" id="IPR036322">
    <property type="entry name" value="WD40_repeat_dom_sf"/>
</dbReference>
<keyword evidence="2" id="KW-0498">Mitosis</keyword>
<evidence type="ECO:0000256" key="5">
    <source>
        <dbReference type="SAM" id="Coils"/>
    </source>
</evidence>
<evidence type="ECO:0000256" key="2">
    <source>
        <dbReference type="ARBA" id="ARBA00022776"/>
    </source>
</evidence>
<name>A0ABQ8XHU2_9EUKA</name>
<dbReference type="SUPFAM" id="SSF50978">
    <property type="entry name" value="WD40 repeat-like"/>
    <property type="match status" value="1"/>
</dbReference>
<dbReference type="Proteomes" id="UP001150062">
    <property type="component" value="Unassembled WGS sequence"/>
</dbReference>
<evidence type="ECO:0000259" key="7">
    <source>
        <dbReference type="Pfam" id="PF12894"/>
    </source>
</evidence>
<evidence type="ECO:0000256" key="1">
    <source>
        <dbReference type="ARBA" id="ARBA00022618"/>
    </source>
</evidence>
<evidence type="ECO:0000256" key="6">
    <source>
        <dbReference type="SAM" id="MobiDB-lite"/>
    </source>
</evidence>
<evidence type="ECO:0000313" key="8">
    <source>
        <dbReference type="EMBL" id="KAJ6231258.1"/>
    </source>
</evidence>
<feature type="region of interest" description="Disordered" evidence="6">
    <location>
        <begin position="650"/>
        <end position="671"/>
    </location>
</feature>
<reference evidence="8" key="1">
    <citation type="submission" date="2022-08" db="EMBL/GenBank/DDBJ databases">
        <title>Novel sulfate-reducing endosymbionts in the free-living metamonad Anaeramoeba.</title>
        <authorList>
            <person name="Jerlstrom-Hultqvist J."/>
            <person name="Cepicka I."/>
            <person name="Gallot-Lavallee L."/>
            <person name="Salas-Leiva D."/>
            <person name="Curtis B.A."/>
            <person name="Zahonova K."/>
            <person name="Pipaliya S."/>
            <person name="Dacks J."/>
            <person name="Roger A.J."/>
        </authorList>
    </citation>
    <scope>NUCLEOTIDE SEQUENCE</scope>
    <source>
        <strain evidence="8">Schooner1</strain>
    </source>
</reference>
<evidence type="ECO:0000256" key="4">
    <source>
        <dbReference type="ARBA" id="ARBA00023306"/>
    </source>
</evidence>
<feature type="domain" description="Anaphase-promoting complex subunit 4-like WD40" evidence="7">
    <location>
        <begin position="29"/>
        <end position="115"/>
    </location>
</feature>
<keyword evidence="9" id="KW-1185">Reference proteome</keyword>
<dbReference type="InterPro" id="IPR024977">
    <property type="entry name" value="Apc4-like_WD40_dom"/>
</dbReference>
<dbReference type="EMBL" id="JAOAOG010000301">
    <property type="protein sequence ID" value="KAJ6231258.1"/>
    <property type="molecule type" value="Genomic_DNA"/>
</dbReference>
<feature type="compositionally biased region" description="Acidic residues" evidence="6">
    <location>
        <begin position="659"/>
        <end position="671"/>
    </location>
</feature>
<keyword evidence="5" id="KW-0175">Coiled coil</keyword>
<keyword evidence="1" id="KW-0132">Cell division</keyword>
<evidence type="ECO:0000256" key="3">
    <source>
        <dbReference type="ARBA" id="ARBA00022786"/>
    </source>
</evidence>
<dbReference type="Pfam" id="PF12894">
    <property type="entry name" value="ANAPC4_WD40"/>
    <property type="match status" value="1"/>
</dbReference>
<dbReference type="InterPro" id="IPR024789">
    <property type="entry name" value="APC4"/>
</dbReference>
<evidence type="ECO:0000313" key="9">
    <source>
        <dbReference type="Proteomes" id="UP001150062"/>
    </source>
</evidence>